<evidence type="ECO:0000313" key="1">
    <source>
        <dbReference type="EMBL" id="PSR53872.1"/>
    </source>
</evidence>
<dbReference type="RefSeq" id="WP_106928946.1">
    <property type="nucleotide sequence ID" value="NZ_PYFT01000001.1"/>
</dbReference>
<name>A0A2T2YED9_9BACT</name>
<evidence type="ECO:0008006" key="3">
    <source>
        <dbReference type="Google" id="ProtNLM"/>
    </source>
</evidence>
<dbReference type="AlphaFoldDB" id="A0A2T2YED9"/>
<accession>A0A2T2YED9</accession>
<dbReference type="Gene3D" id="3.40.50.1820">
    <property type="entry name" value="alpha/beta hydrolase"/>
    <property type="match status" value="1"/>
</dbReference>
<dbReference type="Proteomes" id="UP000240357">
    <property type="component" value="Unassembled WGS sequence"/>
</dbReference>
<dbReference type="InterPro" id="IPR029058">
    <property type="entry name" value="AB_hydrolase_fold"/>
</dbReference>
<protein>
    <recommendedName>
        <fullName evidence="3">Alpha/beta hydrolase</fullName>
    </recommendedName>
</protein>
<sequence>MAGAELDYTTLVTFYKTVGHKELEIPELPGVARYLDDSSLIAASKHVPPLKDTRIKAFFAISPALGAGFTGKQQVKMVKQPLYLVGVQSDSIAPVKTNVRHYHQLLAGSGYYEFPGKTSHYVMLNEAIEEVKKSDPTYFSDDASVNRNQVHAKTTNIAASFFQKIWK</sequence>
<proteinExistence type="predicted"/>
<dbReference type="EMBL" id="PYFT01000001">
    <property type="protein sequence ID" value="PSR53872.1"/>
    <property type="molecule type" value="Genomic_DNA"/>
</dbReference>
<organism evidence="1 2">
    <name type="scientific">Adhaeribacter arboris</name>
    <dbReference type="NCBI Taxonomy" id="2072846"/>
    <lineage>
        <taxon>Bacteria</taxon>
        <taxon>Pseudomonadati</taxon>
        <taxon>Bacteroidota</taxon>
        <taxon>Cytophagia</taxon>
        <taxon>Cytophagales</taxon>
        <taxon>Hymenobacteraceae</taxon>
        <taxon>Adhaeribacter</taxon>
    </lineage>
</organism>
<dbReference type="OrthoDB" id="9814760at2"/>
<evidence type="ECO:0000313" key="2">
    <source>
        <dbReference type="Proteomes" id="UP000240357"/>
    </source>
</evidence>
<reference evidence="1 2" key="1">
    <citation type="submission" date="2018-03" db="EMBL/GenBank/DDBJ databases">
        <title>Adhaeribacter sp. HMF7605 Genome sequencing and assembly.</title>
        <authorList>
            <person name="Kang H."/>
            <person name="Kang J."/>
            <person name="Cha I."/>
            <person name="Kim H."/>
            <person name="Joh K."/>
        </authorList>
    </citation>
    <scope>NUCLEOTIDE SEQUENCE [LARGE SCALE GENOMIC DNA]</scope>
    <source>
        <strain evidence="1 2">HMF7605</strain>
    </source>
</reference>
<comment type="caution">
    <text evidence="1">The sequence shown here is derived from an EMBL/GenBank/DDBJ whole genome shotgun (WGS) entry which is preliminary data.</text>
</comment>
<gene>
    <name evidence="1" type="ORF">AHMF7605_10265</name>
</gene>
<keyword evidence="2" id="KW-1185">Reference proteome</keyword>